<name>E4LAI4_9FIRM</name>
<comment type="caution">
    <text evidence="2">The sequence shown here is derived from an EMBL/GenBank/DDBJ whole genome shotgun (WGS) entry which is preliminary data.</text>
</comment>
<dbReference type="Pfam" id="PF01248">
    <property type="entry name" value="Ribosomal_L7Ae"/>
    <property type="match status" value="1"/>
</dbReference>
<reference evidence="2 3" key="1">
    <citation type="submission" date="2010-11" db="EMBL/GenBank/DDBJ databases">
        <authorList>
            <person name="Durkin A.S."/>
            <person name="Madupu R."/>
            <person name="Torralba M."/>
            <person name="Gillis M."/>
            <person name="Methe B."/>
            <person name="Sutton G."/>
            <person name="Nelson K.E."/>
        </authorList>
    </citation>
    <scope>NUCLEOTIDE SEQUENCE [LARGE SCALE GENOMIC DNA]</scope>
    <source>
        <strain evidence="2 3">UPII 345-E</strain>
    </source>
</reference>
<accession>E4LAI4</accession>
<feature type="domain" description="Ribosomal protein eL8/eL30/eS12/Gadd45" evidence="1">
    <location>
        <begin position="4"/>
        <end position="92"/>
    </location>
</feature>
<evidence type="ECO:0000259" key="1">
    <source>
        <dbReference type="Pfam" id="PF01248"/>
    </source>
</evidence>
<dbReference type="InterPro" id="IPR029064">
    <property type="entry name" value="Ribosomal_eL30-like_sf"/>
</dbReference>
<keyword evidence="2" id="KW-0689">Ribosomal protein</keyword>
<evidence type="ECO:0000313" key="2">
    <source>
        <dbReference type="EMBL" id="EFR42175.1"/>
    </source>
</evidence>
<dbReference type="eggNOG" id="COG1358">
    <property type="taxonomic scope" value="Bacteria"/>
</dbReference>
<protein>
    <submittedName>
        <fullName evidence="2">Ribosomal protein L7Ae</fullName>
    </submittedName>
</protein>
<dbReference type="Proteomes" id="UP000004594">
    <property type="component" value="Unassembled WGS sequence"/>
</dbReference>
<keyword evidence="2" id="KW-0687">Ribonucleoprotein</keyword>
<dbReference type="AlphaFoldDB" id="E4LAI4"/>
<organism evidence="2 3">
    <name type="scientific">Dialister micraerophilus UPII 345-E</name>
    <dbReference type="NCBI Taxonomy" id="910314"/>
    <lineage>
        <taxon>Bacteria</taxon>
        <taxon>Bacillati</taxon>
        <taxon>Bacillota</taxon>
        <taxon>Negativicutes</taxon>
        <taxon>Veillonellales</taxon>
        <taxon>Veillonellaceae</taxon>
        <taxon>Dialister</taxon>
    </lineage>
</organism>
<dbReference type="InterPro" id="IPR004038">
    <property type="entry name" value="Ribosomal_eL8/eL30/eS12/Gad45"/>
</dbReference>
<dbReference type="RefSeq" id="WP_007555223.1">
    <property type="nucleotide sequence ID" value="NZ_AENT01000030.1"/>
</dbReference>
<dbReference type="EMBL" id="AENT01000030">
    <property type="protein sequence ID" value="EFR42175.1"/>
    <property type="molecule type" value="Genomic_DNA"/>
</dbReference>
<evidence type="ECO:0000313" key="3">
    <source>
        <dbReference type="Proteomes" id="UP000004594"/>
    </source>
</evidence>
<dbReference type="OrthoDB" id="9794863at2"/>
<dbReference type="GO" id="GO:0005840">
    <property type="term" value="C:ribosome"/>
    <property type="evidence" value="ECO:0007669"/>
    <property type="project" value="UniProtKB-KW"/>
</dbReference>
<dbReference type="Gene3D" id="3.30.1330.30">
    <property type="match status" value="1"/>
</dbReference>
<dbReference type="SUPFAM" id="SSF55315">
    <property type="entry name" value="L30e-like"/>
    <property type="match status" value="1"/>
</dbReference>
<sequence>MNKKIYQFIGLCMKAGCLMSGNEQIADKLKKGKGELLIITEDSSMNTKNEYINSANKAGVSYIIFGEKEQMGNALGKSIRTAVLIMDKGFAEALRKKLNDL</sequence>
<gene>
    <name evidence="2" type="ORF">HMPREF9220_0249</name>
</gene>
<proteinExistence type="predicted"/>